<sequence>MAPPSMTIAMAHALDGIVPWFADIVNNLVASILPQEASKSYKDKIKGDDKYYVWDDPYLWKFCNDQVIRRFIPDHETYTCRFGVPKALINDQGSHCCNKTMSTLLEKYGVVHRVATNYHPQTNGQVDVFNREIKQILQKGSTTIEKIRFGC</sequence>
<dbReference type="EMBL" id="QJKJ01006778">
    <property type="protein sequence ID" value="RDX85513.1"/>
    <property type="molecule type" value="Genomic_DNA"/>
</dbReference>
<feature type="domain" description="Integrase catalytic" evidence="1">
    <location>
        <begin position="1"/>
        <end position="151"/>
    </location>
</feature>
<organism evidence="2 3">
    <name type="scientific">Mucuna pruriens</name>
    <name type="common">Velvet bean</name>
    <name type="synonym">Dolichos pruriens</name>
    <dbReference type="NCBI Taxonomy" id="157652"/>
    <lineage>
        <taxon>Eukaryota</taxon>
        <taxon>Viridiplantae</taxon>
        <taxon>Streptophyta</taxon>
        <taxon>Embryophyta</taxon>
        <taxon>Tracheophyta</taxon>
        <taxon>Spermatophyta</taxon>
        <taxon>Magnoliopsida</taxon>
        <taxon>eudicotyledons</taxon>
        <taxon>Gunneridae</taxon>
        <taxon>Pentapetalae</taxon>
        <taxon>rosids</taxon>
        <taxon>fabids</taxon>
        <taxon>Fabales</taxon>
        <taxon>Fabaceae</taxon>
        <taxon>Papilionoideae</taxon>
        <taxon>50 kb inversion clade</taxon>
        <taxon>NPAAA clade</taxon>
        <taxon>indigoferoid/millettioid clade</taxon>
        <taxon>Phaseoleae</taxon>
        <taxon>Mucuna</taxon>
    </lineage>
</organism>
<protein>
    <recommendedName>
        <fullName evidence="1">Integrase catalytic domain-containing protein</fullName>
    </recommendedName>
</protein>
<evidence type="ECO:0000313" key="3">
    <source>
        <dbReference type="Proteomes" id="UP000257109"/>
    </source>
</evidence>
<dbReference type="InterPro" id="IPR036397">
    <property type="entry name" value="RNaseH_sf"/>
</dbReference>
<dbReference type="GO" id="GO:0003676">
    <property type="term" value="F:nucleic acid binding"/>
    <property type="evidence" value="ECO:0007669"/>
    <property type="project" value="InterPro"/>
</dbReference>
<dbReference type="Gene3D" id="3.30.420.10">
    <property type="entry name" value="Ribonuclease H-like superfamily/Ribonuclease H"/>
    <property type="match status" value="1"/>
</dbReference>
<dbReference type="GO" id="GO:0015074">
    <property type="term" value="P:DNA integration"/>
    <property type="evidence" value="ECO:0007669"/>
    <property type="project" value="InterPro"/>
</dbReference>
<dbReference type="InterPro" id="IPR012337">
    <property type="entry name" value="RNaseH-like_sf"/>
</dbReference>
<evidence type="ECO:0000259" key="1">
    <source>
        <dbReference type="PROSITE" id="PS50994"/>
    </source>
</evidence>
<accession>A0A371G5A1</accession>
<feature type="non-terminal residue" evidence="2">
    <location>
        <position position="1"/>
    </location>
</feature>
<dbReference type="AlphaFoldDB" id="A0A371G5A1"/>
<dbReference type="SUPFAM" id="SSF53098">
    <property type="entry name" value="Ribonuclease H-like"/>
    <property type="match status" value="1"/>
</dbReference>
<reference evidence="2" key="1">
    <citation type="submission" date="2018-05" db="EMBL/GenBank/DDBJ databases">
        <title>Draft genome of Mucuna pruriens seed.</title>
        <authorList>
            <person name="Nnadi N.E."/>
            <person name="Vos R."/>
            <person name="Hasami M.H."/>
            <person name="Devisetty U.K."/>
            <person name="Aguiy J.C."/>
        </authorList>
    </citation>
    <scope>NUCLEOTIDE SEQUENCE [LARGE SCALE GENOMIC DNA]</scope>
    <source>
        <strain evidence="2">JCA_2017</strain>
    </source>
</reference>
<dbReference type="PANTHER" id="PTHR48475:SF1">
    <property type="entry name" value="RNASE H TYPE-1 DOMAIN-CONTAINING PROTEIN"/>
    <property type="match status" value="1"/>
</dbReference>
<dbReference type="OrthoDB" id="1903608at2759"/>
<gene>
    <name evidence="2" type="ORF">CR513_33281</name>
</gene>
<name>A0A371G5A1_MUCPR</name>
<proteinExistence type="predicted"/>
<keyword evidence="3" id="KW-1185">Reference proteome</keyword>
<evidence type="ECO:0000313" key="2">
    <source>
        <dbReference type="EMBL" id="RDX85513.1"/>
    </source>
</evidence>
<dbReference type="PANTHER" id="PTHR48475">
    <property type="entry name" value="RIBONUCLEASE H"/>
    <property type="match status" value="1"/>
</dbReference>
<comment type="caution">
    <text evidence="2">The sequence shown here is derived from an EMBL/GenBank/DDBJ whole genome shotgun (WGS) entry which is preliminary data.</text>
</comment>
<dbReference type="InterPro" id="IPR001584">
    <property type="entry name" value="Integrase_cat-core"/>
</dbReference>
<dbReference type="PROSITE" id="PS50994">
    <property type="entry name" value="INTEGRASE"/>
    <property type="match status" value="1"/>
</dbReference>
<dbReference type="Proteomes" id="UP000257109">
    <property type="component" value="Unassembled WGS sequence"/>
</dbReference>